<name>A0A5D0MJU7_9BACT</name>
<organism evidence="1 2">
    <name type="scientific">Candidatus Mcinerneyibacterium aminivorans</name>
    <dbReference type="NCBI Taxonomy" id="2703815"/>
    <lineage>
        <taxon>Bacteria</taxon>
        <taxon>Candidatus Macinerneyibacteriota</taxon>
        <taxon>Candidatus Mcinerneyibacteria</taxon>
        <taxon>Candidatus Mcinerneyibacteriales</taxon>
        <taxon>Candidatus Mcinerneyibacteriaceae</taxon>
        <taxon>Candidatus Mcinerneyibacterium</taxon>
    </lineage>
</organism>
<sequence>MPQSDFKLTSIVRRIIVQMNIDINQLNISVINGVAYLDGKITKTDPHIRKMKNEYSYDNAVLEKKLEKEYKNTLKMMDRNIINAPGVRGAVYKFEKWEKTSAGGWIKKPD</sequence>
<accession>A0A5D0MJU7</accession>
<dbReference type="EMBL" id="VSIX01000033">
    <property type="protein sequence ID" value="TYB31478.1"/>
    <property type="molecule type" value="Genomic_DNA"/>
</dbReference>
<reference evidence="1" key="1">
    <citation type="submission" date="2019-08" db="EMBL/GenBank/DDBJ databases">
        <title>Genomic characterization of a novel candidate phylum (ARYD3) from a high temperature, high salinity tertiary oil reservoir in north central Oklahoma, USA.</title>
        <authorList>
            <person name="Youssef N.H."/>
            <person name="Yadav A."/>
            <person name="Elshahed M.S."/>
        </authorList>
    </citation>
    <scope>NUCLEOTIDE SEQUENCE [LARGE SCALE GENOMIC DNA]</scope>
    <source>
        <strain evidence="1">ARYD3</strain>
    </source>
</reference>
<evidence type="ECO:0000313" key="1">
    <source>
        <dbReference type="EMBL" id="TYB31478.1"/>
    </source>
</evidence>
<keyword evidence="2" id="KW-1185">Reference proteome</keyword>
<proteinExistence type="predicted"/>
<protein>
    <submittedName>
        <fullName evidence="1">Uncharacterized protein</fullName>
    </submittedName>
</protein>
<dbReference type="AlphaFoldDB" id="A0A5D0MJU7"/>
<evidence type="ECO:0000313" key="2">
    <source>
        <dbReference type="Proteomes" id="UP000324143"/>
    </source>
</evidence>
<dbReference type="Proteomes" id="UP000324143">
    <property type="component" value="Unassembled WGS sequence"/>
</dbReference>
<comment type="caution">
    <text evidence="1">The sequence shown here is derived from an EMBL/GenBank/DDBJ whole genome shotgun (WGS) entry which is preliminary data.</text>
</comment>
<gene>
    <name evidence="1" type="ORF">FXF47_03950</name>
</gene>